<proteinExistence type="predicted"/>
<dbReference type="EMBL" id="FTOB01000004">
    <property type="protein sequence ID" value="SIS83047.1"/>
    <property type="molecule type" value="Genomic_DNA"/>
</dbReference>
<organism evidence="1 2">
    <name type="scientific">Zobellia uliginosa</name>
    <dbReference type="NCBI Taxonomy" id="143224"/>
    <lineage>
        <taxon>Bacteria</taxon>
        <taxon>Pseudomonadati</taxon>
        <taxon>Bacteroidota</taxon>
        <taxon>Flavobacteriia</taxon>
        <taxon>Flavobacteriales</taxon>
        <taxon>Flavobacteriaceae</taxon>
        <taxon>Zobellia</taxon>
    </lineage>
</organism>
<dbReference type="Gene3D" id="2.115.10.20">
    <property type="entry name" value="Glycosyl hydrolase domain, family 43"/>
    <property type="match status" value="1"/>
</dbReference>
<protein>
    <recommendedName>
        <fullName evidence="3">Glycosyl hydrolases family 43</fullName>
    </recommendedName>
</protein>
<keyword evidence="2" id="KW-1185">Reference proteome</keyword>
<dbReference type="InterPro" id="IPR023296">
    <property type="entry name" value="Glyco_hydro_beta-prop_sf"/>
</dbReference>
<name>A0ABY1KVZ4_9FLAO</name>
<gene>
    <name evidence="1" type="ORF">SAMN05421766_104225</name>
</gene>
<evidence type="ECO:0000313" key="1">
    <source>
        <dbReference type="EMBL" id="SIS83047.1"/>
    </source>
</evidence>
<evidence type="ECO:0000313" key="2">
    <source>
        <dbReference type="Proteomes" id="UP000185728"/>
    </source>
</evidence>
<evidence type="ECO:0008006" key="3">
    <source>
        <dbReference type="Google" id="ProtNLM"/>
    </source>
</evidence>
<reference evidence="1 2" key="1">
    <citation type="submission" date="2017-01" db="EMBL/GenBank/DDBJ databases">
        <authorList>
            <person name="Varghese N."/>
            <person name="Submissions S."/>
        </authorList>
    </citation>
    <scope>NUCLEOTIDE SEQUENCE [LARGE SCALE GENOMIC DNA]</scope>
    <source>
        <strain evidence="1 2">DSM 2061</strain>
    </source>
</reference>
<sequence length="124" mass="14141">MGRNQKSNRAGAPKKGMLYPISLLTTALFVLSSRKQTSKNAIKKQETDTPLKSVRFTYQEVKDIGKDSLFNRRDNSDIIQVNGRYSVRYTKMESPQTAGYWGSIRYATSVDKGLTWKEEGMHWG</sequence>
<dbReference type="RefSeq" id="WP_076455781.1">
    <property type="nucleotide sequence ID" value="NZ_FTOB01000004.1"/>
</dbReference>
<accession>A0ABY1KVZ4</accession>
<dbReference type="Proteomes" id="UP000185728">
    <property type="component" value="Unassembled WGS sequence"/>
</dbReference>
<comment type="caution">
    <text evidence="1">The sequence shown here is derived from an EMBL/GenBank/DDBJ whole genome shotgun (WGS) entry which is preliminary data.</text>
</comment>